<evidence type="ECO:0000256" key="1">
    <source>
        <dbReference type="ARBA" id="ARBA00004496"/>
    </source>
</evidence>
<dbReference type="PANTHER" id="PTHR46109:SF1">
    <property type="entry name" value="PROTEIN LIN-28 HOMOLOG"/>
    <property type="match status" value="1"/>
</dbReference>
<dbReference type="Proteomes" id="UP000242913">
    <property type="component" value="Unassembled WGS sequence"/>
</dbReference>
<feature type="compositionally biased region" description="Basic and acidic residues" evidence="3">
    <location>
        <begin position="129"/>
        <end position="155"/>
    </location>
</feature>
<keyword evidence="6" id="KW-1185">Reference proteome</keyword>
<evidence type="ECO:0000313" key="5">
    <source>
        <dbReference type="EMBL" id="OZC06718.1"/>
    </source>
</evidence>
<accession>A0A238BQ52</accession>
<dbReference type="GO" id="GO:0008270">
    <property type="term" value="F:zinc ion binding"/>
    <property type="evidence" value="ECO:0007669"/>
    <property type="project" value="InterPro"/>
</dbReference>
<evidence type="ECO:0000256" key="2">
    <source>
        <dbReference type="ARBA" id="ARBA00022490"/>
    </source>
</evidence>
<dbReference type="GO" id="GO:0031054">
    <property type="term" value="P:pre-miRNA processing"/>
    <property type="evidence" value="ECO:0007669"/>
    <property type="project" value="TreeGrafter"/>
</dbReference>
<feature type="region of interest" description="Disordered" evidence="3">
    <location>
        <begin position="101"/>
        <end position="155"/>
    </location>
</feature>
<protein>
    <submittedName>
        <fullName evidence="5">Zinc knuckle</fullName>
    </submittedName>
</protein>
<sequence>MDGFRSLDAGERVRFVIRKRPEGNEATAVVSAEPGGKLKGSSIRPLGKYKSHVIRLCFKCGHYGNHTAAKCKTSVGAEKACYGCHATDHLVADCPQKVNFKNGNKAKKNGSETNNTNAKIENNENLQSETKEEKTDSKMKEITNDKGDISKESNC</sequence>
<evidence type="ECO:0000313" key="6">
    <source>
        <dbReference type="Proteomes" id="UP000242913"/>
    </source>
</evidence>
<keyword evidence="2" id="KW-0963">Cytoplasm</keyword>
<name>A0A238BQ52_9BILA</name>
<dbReference type="GO" id="GO:0005737">
    <property type="term" value="C:cytoplasm"/>
    <property type="evidence" value="ECO:0007669"/>
    <property type="project" value="UniProtKB-SubCell"/>
</dbReference>
<comment type="subcellular location">
    <subcellularLocation>
        <location evidence="1">Cytoplasm</location>
    </subcellularLocation>
</comment>
<dbReference type="OrthoDB" id="422005at2759"/>
<dbReference type="InterPro" id="IPR001878">
    <property type="entry name" value="Znf_CCHC"/>
</dbReference>
<dbReference type="GO" id="GO:0005634">
    <property type="term" value="C:nucleus"/>
    <property type="evidence" value="ECO:0007669"/>
    <property type="project" value="TreeGrafter"/>
</dbReference>
<feature type="compositionally biased region" description="Low complexity" evidence="3">
    <location>
        <begin position="112"/>
        <end position="125"/>
    </location>
</feature>
<dbReference type="GO" id="GO:0019899">
    <property type="term" value="F:enzyme binding"/>
    <property type="evidence" value="ECO:0007669"/>
    <property type="project" value="UniProtKB-ARBA"/>
</dbReference>
<dbReference type="InterPro" id="IPR051373">
    <property type="entry name" value="Lin-28_RNA-binding"/>
</dbReference>
<dbReference type="SMART" id="SM00343">
    <property type="entry name" value="ZnF_C2HC"/>
    <property type="match status" value="2"/>
</dbReference>
<dbReference type="Gene3D" id="4.10.60.10">
    <property type="entry name" value="Zinc finger, CCHC-type"/>
    <property type="match status" value="1"/>
</dbReference>
<evidence type="ECO:0000256" key="3">
    <source>
        <dbReference type="SAM" id="MobiDB-lite"/>
    </source>
</evidence>
<reference evidence="5 6" key="1">
    <citation type="submission" date="2015-12" db="EMBL/GenBank/DDBJ databases">
        <title>Draft genome of the nematode, Onchocerca flexuosa.</title>
        <authorList>
            <person name="Mitreva M."/>
        </authorList>
    </citation>
    <scope>NUCLEOTIDE SEQUENCE [LARGE SCALE GENOMIC DNA]</scope>
    <source>
        <strain evidence="5">Red Deer</strain>
    </source>
</reference>
<evidence type="ECO:0000259" key="4">
    <source>
        <dbReference type="SMART" id="SM00343"/>
    </source>
</evidence>
<feature type="domain" description="CCHC-type" evidence="4">
    <location>
        <begin position="80"/>
        <end position="96"/>
    </location>
</feature>
<dbReference type="SUPFAM" id="SSF57756">
    <property type="entry name" value="Retrovirus zinc finger-like domains"/>
    <property type="match status" value="1"/>
</dbReference>
<dbReference type="InterPro" id="IPR036875">
    <property type="entry name" value="Znf_CCHC_sf"/>
</dbReference>
<feature type="domain" description="CCHC-type" evidence="4">
    <location>
        <begin position="56"/>
        <end position="73"/>
    </location>
</feature>
<dbReference type="PANTHER" id="PTHR46109">
    <property type="entry name" value="PROTEIN LIN-28"/>
    <property type="match status" value="1"/>
</dbReference>
<proteinExistence type="predicted"/>
<organism evidence="5 6">
    <name type="scientific">Onchocerca flexuosa</name>
    <dbReference type="NCBI Taxonomy" id="387005"/>
    <lineage>
        <taxon>Eukaryota</taxon>
        <taxon>Metazoa</taxon>
        <taxon>Ecdysozoa</taxon>
        <taxon>Nematoda</taxon>
        <taxon>Chromadorea</taxon>
        <taxon>Rhabditida</taxon>
        <taxon>Spirurina</taxon>
        <taxon>Spiruromorpha</taxon>
        <taxon>Filarioidea</taxon>
        <taxon>Onchocercidae</taxon>
        <taxon>Onchocerca</taxon>
    </lineage>
</organism>
<gene>
    <name evidence="5" type="ORF">X798_06288</name>
</gene>
<dbReference type="EMBL" id="KZ270070">
    <property type="protein sequence ID" value="OZC06718.1"/>
    <property type="molecule type" value="Genomic_DNA"/>
</dbReference>
<dbReference type="AlphaFoldDB" id="A0A238BQ52"/>
<dbReference type="GO" id="GO:0003729">
    <property type="term" value="F:mRNA binding"/>
    <property type="evidence" value="ECO:0007669"/>
    <property type="project" value="TreeGrafter"/>
</dbReference>